<reference evidence="1" key="1">
    <citation type="submission" date="2020-12" db="EMBL/GenBank/DDBJ databases">
        <title>Sedimentitalea sp. nov., isolated from sand in Incheon.</title>
        <authorList>
            <person name="Kim W."/>
        </authorList>
    </citation>
    <scope>NUCLEOTIDE SEQUENCE</scope>
    <source>
        <strain evidence="1">CAU 1593</strain>
    </source>
</reference>
<evidence type="ECO:0000313" key="2">
    <source>
        <dbReference type="Proteomes" id="UP000619079"/>
    </source>
</evidence>
<protein>
    <submittedName>
        <fullName evidence="1">Polysaccharide deacetylase family protein</fullName>
    </submittedName>
</protein>
<dbReference type="Gene3D" id="3.20.20.370">
    <property type="entry name" value="Glycoside hydrolase/deacetylase"/>
    <property type="match status" value="1"/>
</dbReference>
<name>A0A8J7LWR6_9RHOB</name>
<dbReference type="RefSeq" id="WP_199025452.1">
    <property type="nucleotide sequence ID" value="NZ_JAELVR010000009.1"/>
</dbReference>
<proteinExistence type="predicted"/>
<dbReference type="SUPFAM" id="SSF88713">
    <property type="entry name" value="Glycoside hydrolase/deacetylase"/>
    <property type="match status" value="1"/>
</dbReference>
<dbReference type="EMBL" id="JAELVR010000009">
    <property type="protein sequence ID" value="MBJ6372576.1"/>
    <property type="molecule type" value="Genomic_DNA"/>
</dbReference>
<gene>
    <name evidence="1" type="ORF">JF290_13660</name>
</gene>
<dbReference type="Proteomes" id="UP000619079">
    <property type="component" value="Unassembled WGS sequence"/>
</dbReference>
<accession>A0A8J7LWR6</accession>
<evidence type="ECO:0000313" key="1">
    <source>
        <dbReference type="EMBL" id="MBJ6372576.1"/>
    </source>
</evidence>
<dbReference type="InterPro" id="IPR011330">
    <property type="entry name" value="Glyco_hydro/deAcase_b/a-brl"/>
</dbReference>
<organism evidence="1 2">
    <name type="scientific">Sedimentitalea arenosa</name>
    <dbReference type="NCBI Taxonomy" id="2798803"/>
    <lineage>
        <taxon>Bacteria</taxon>
        <taxon>Pseudomonadati</taxon>
        <taxon>Pseudomonadota</taxon>
        <taxon>Alphaproteobacteria</taxon>
        <taxon>Rhodobacterales</taxon>
        <taxon>Paracoccaceae</taxon>
        <taxon>Sedimentitalea</taxon>
    </lineage>
</organism>
<sequence length="251" mass="27497">MTADWTPLDAELRLWQAAGLTLPLWWRDDDATAATPALDRLAQLSEAVDLPVHLAVIPKTAEEELAGALPDHLIPVVHGWAHENHAPAGEKKAEFGAHRPLVPMRADADAGLARLTELFGTRLAPMFVPSWNRIDPALPASLSALGYCWLSTFTPRQQPEAAPGLIHVNTHLDPIDWKGGGGVVDPDRLIAQVAGQLADRREGLADRDEPYGVLTHHLVHDAAIWEFAEQLLNRLRAGPTRPWTALKGVYR</sequence>
<dbReference type="InterPro" id="IPR049591">
    <property type="entry name" value="CE4_u4-like"/>
</dbReference>
<dbReference type="GO" id="GO:0005975">
    <property type="term" value="P:carbohydrate metabolic process"/>
    <property type="evidence" value="ECO:0007669"/>
    <property type="project" value="InterPro"/>
</dbReference>
<dbReference type="CDD" id="cd10928">
    <property type="entry name" value="CE4_u4"/>
    <property type="match status" value="1"/>
</dbReference>
<comment type="caution">
    <text evidence="1">The sequence shown here is derived from an EMBL/GenBank/DDBJ whole genome shotgun (WGS) entry which is preliminary data.</text>
</comment>
<dbReference type="AlphaFoldDB" id="A0A8J7LWR6"/>
<keyword evidence="2" id="KW-1185">Reference proteome</keyword>